<proteinExistence type="predicted"/>
<evidence type="ECO:0000313" key="3">
    <source>
        <dbReference type="EMBL" id="MBW0536991.1"/>
    </source>
</evidence>
<organism evidence="3 4">
    <name type="scientific">Austropuccinia psidii MF-1</name>
    <dbReference type="NCBI Taxonomy" id="1389203"/>
    <lineage>
        <taxon>Eukaryota</taxon>
        <taxon>Fungi</taxon>
        <taxon>Dikarya</taxon>
        <taxon>Basidiomycota</taxon>
        <taxon>Pucciniomycotina</taxon>
        <taxon>Pucciniomycetes</taxon>
        <taxon>Pucciniales</taxon>
        <taxon>Sphaerophragmiaceae</taxon>
        <taxon>Austropuccinia</taxon>
    </lineage>
</organism>
<dbReference type="OrthoDB" id="3268967at2759"/>
<evidence type="ECO:0000259" key="2">
    <source>
        <dbReference type="PROSITE" id="PS50013"/>
    </source>
</evidence>
<reference evidence="3" key="1">
    <citation type="submission" date="2021-03" db="EMBL/GenBank/DDBJ databases">
        <title>Draft genome sequence of rust myrtle Austropuccinia psidii MF-1, a brazilian biotype.</title>
        <authorList>
            <person name="Quecine M.C."/>
            <person name="Pachon D.M.R."/>
            <person name="Bonatelli M.L."/>
            <person name="Correr F.H."/>
            <person name="Franceschini L.M."/>
            <person name="Leite T.F."/>
            <person name="Margarido G.R.A."/>
            <person name="Almeida C.A."/>
            <person name="Ferrarezi J.A."/>
            <person name="Labate C.A."/>
        </authorList>
    </citation>
    <scope>NUCLEOTIDE SEQUENCE</scope>
    <source>
        <strain evidence="3">MF-1</strain>
    </source>
</reference>
<dbReference type="Gene3D" id="2.40.50.40">
    <property type="match status" value="1"/>
</dbReference>
<evidence type="ECO:0000313" key="4">
    <source>
        <dbReference type="Proteomes" id="UP000765509"/>
    </source>
</evidence>
<sequence>MSLLEPVKQSNLPNRRQFQPTPVPVEEQEEWEVAQVLEYKLRRGKLWYLVEWKGFSEAQKKQLGNQLPTSPTPQTLSRIFTHCIQTSLVKIPQEFDSYGVWW</sequence>
<keyword evidence="4" id="KW-1185">Reference proteome</keyword>
<dbReference type="SUPFAM" id="SSF54160">
    <property type="entry name" value="Chromo domain-like"/>
    <property type="match status" value="1"/>
</dbReference>
<gene>
    <name evidence="3" type="ORF">O181_076706</name>
</gene>
<dbReference type="InterPro" id="IPR000953">
    <property type="entry name" value="Chromo/chromo_shadow_dom"/>
</dbReference>
<comment type="caution">
    <text evidence="3">The sequence shown here is derived from an EMBL/GenBank/DDBJ whole genome shotgun (WGS) entry which is preliminary data.</text>
</comment>
<dbReference type="InterPro" id="IPR016197">
    <property type="entry name" value="Chromo-like_dom_sf"/>
</dbReference>
<dbReference type="GO" id="GO:0006338">
    <property type="term" value="P:chromatin remodeling"/>
    <property type="evidence" value="ECO:0007669"/>
    <property type="project" value="UniProtKB-ARBA"/>
</dbReference>
<dbReference type="PROSITE" id="PS50013">
    <property type="entry name" value="CHROMO_2"/>
    <property type="match status" value="1"/>
</dbReference>
<dbReference type="Proteomes" id="UP000765509">
    <property type="component" value="Unassembled WGS sequence"/>
</dbReference>
<dbReference type="AlphaFoldDB" id="A0A9Q3FGR1"/>
<feature type="domain" description="Chromo" evidence="2">
    <location>
        <begin position="31"/>
        <end position="59"/>
    </location>
</feature>
<protein>
    <recommendedName>
        <fullName evidence="2">Chromo domain-containing protein</fullName>
    </recommendedName>
</protein>
<accession>A0A9Q3FGR1</accession>
<name>A0A9Q3FGR1_9BASI</name>
<feature type="region of interest" description="Disordered" evidence="1">
    <location>
        <begin position="1"/>
        <end position="25"/>
    </location>
</feature>
<dbReference type="CDD" id="cd00024">
    <property type="entry name" value="CD_CSD"/>
    <property type="match status" value="1"/>
</dbReference>
<dbReference type="EMBL" id="AVOT02041627">
    <property type="protein sequence ID" value="MBW0536991.1"/>
    <property type="molecule type" value="Genomic_DNA"/>
</dbReference>
<evidence type="ECO:0000256" key="1">
    <source>
        <dbReference type="SAM" id="MobiDB-lite"/>
    </source>
</evidence>